<comment type="caution">
    <text evidence="3">The sequence shown here is derived from an EMBL/GenBank/DDBJ whole genome shotgun (WGS) entry which is preliminary data.</text>
</comment>
<keyword evidence="4" id="KW-1185">Reference proteome</keyword>
<reference evidence="3" key="1">
    <citation type="submission" date="2022-10" db="EMBL/GenBank/DDBJ databases">
        <title>Tapping the CABI collections for fungal endophytes: first genome assemblies for Collariella, Neodidymelliopsis, Ascochyta clinopodiicola, Didymella pomorum, Didymosphaeria variabile, Neocosmospora piperis and Neocucurbitaria cava.</title>
        <authorList>
            <person name="Hill R."/>
        </authorList>
    </citation>
    <scope>NUCLEOTIDE SEQUENCE</scope>
    <source>
        <strain evidence="3">IMI 356815</strain>
    </source>
</reference>
<keyword evidence="1" id="KW-0560">Oxidoreductase</keyword>
<dbReference type="GO" id="GO:0016491">
    <property type="term" value="F:oxidoreductase activity"/>
    <property type="evidence" value="ECO:0007669"/>
    <property type="project" value="UniProtKB-KW"/>
</dbReference>
<evidence type="ECO:0000256" key="1">
    <source>
        <dbReference type="ARBA" id="ARBA00023002"/>
    </source>
</evidence>
<dbReference type="GeneID" id="80909642"/>
<dbReference type="PANTHER" id="PTHR43625">
    <property type="entry name" value="AFLATOXIN B1 ALDEHYDE REDUCTASE"/>
    <property type="match status" value="1"/>
</dbReference>
<dbReference type="GO" id="GO:0005737">
    <property type="term" value="C:cytoplasm"/>
    <property type="evidence" value="ECO:0007669"/>
    <property type="project" value="TreeGrafter"/>
</dbReference>
<dbReference type="InterPro" id="IPR050791">
    <property type="entry name" value="Aldo-Keto_reductase"/>
</dbReference>
<evidence type="ECO:0000313" key="3">
    <source>
        <dbReference type="EMBL" id="KAJ4354376.1"/>
    </source>
</evidence>
<dbReference type="CDD" id="cd19077">
    <property type="entry name" value="AKR_AKR8A1-2"/>
    <property type="match status" value="1"/>
</dbReference>
<dbReference type="SUPFAM" id="SSF51430">
    <property type="entry name" value="NAD(P)-linked oxidoreductase"/>
    <property type="match status" value="1"/>
</dbReference>
<organism evidence="3 4">
    <name type="scientific">Didymosphaeria variabile</name>
    <dbReference type="NCBI Taxonomy" id="1932322"/>
    <lineage>
        <taxon>Eukaryota</taxon>
        <taxon>Fungi</taxon>
        <taxon>Dikarya</taxon>
        <taxon>Ascomycota</taxon>
        <taxon>Pezizomycotina</taxon>
        <taxon>Dothideomycetes</taxon>
        <taxon>Pleosporomycetidae</taxon>
        <taxon>Pleosporales</taxon>
        <taxon>Massarineae</taxon>
        <taxon>Didymosphaeriaceae</taxon>
        <taxon>Didymosphaeria</taxon>
    </lineage>
</organism>
<dbReference type="Proteomes" id="UP001140513">
    <property type="component" value="Unassembled WGS sequence"/>
</dbReference>
<dbReference type="InterPro" id="IPR023210">
    <property type="entry name" value="NADP_OxRdtase_dom"/>
</dbReference>
<dbReference type="AlphaFoldDB" id="A0A9W8XM95"/>
<feature type="domain" description="NADP-dependent oxidoreductase" evidence="2">
    <location>
        <begin position="12"/>
        <end position="316"/>
    </location>
</feature>
<dbReference type="EMBL" id="JAPEUX010000004">
    <property type="protein sequence ID" value="KAJ4354376.1"/>
    <property type="molecule type" value="Genomic_DNA"/>
</dbReference>
<dbReference type="PANTHER" id="PTHR43625:SF78">
    <property type="entry name" value="PYRIDOXAL REDUCTASE-RELATED"/>
    <property type="match status" value="1"/>
</dbReference>
<dbReference type="RefSeq" id="XP_056072150.1">
    <property type="nucleotide sequence ID" value="XM_056214883.1"/>
</dbReference>
<evidence type="ECO:0000313" key="4">
    <source>
        <dbReference type="Proteomes" id="UP001140513"/>
    </source>
</evidence>
<evidence type="ECO:0000259" key="2">
    <source>
        <dbReference type="Pfam" id="PF00248"/>
    </source>
</evidence>
<protein>
    <recommendedName>
        <fullName evidence="2">NADP-dependent oxidoreductase domain-containing protein</fullName>
    </recommendedName>
</protein>
<proteinExistence type="predicted"/>
<dbReference type="Gene3D" id="3.20.20.100">
    <property type="entry name" value="NADP-dependent oxidoreductase domain"/>
    <property type="match status" value="1"/>
</dbReference>
<name>A0A9W8XM95_9PLEO</name>
<accession>A0A9W8XM95</accession>
<dbReference type="InterPro" id="IPR036812">
    <property type="entry name" value="NAD(P)_OxRdtase_dom_sf"/>
</dbReference>
<dbReference type="Pfam" id="PF00248">
    <property type="entry name" value="Aldo_ket_red"/>
    <property type="match status" value="1"/>
</dbReference>
<sequence>MVKLNNKEVGQVGYGLMGLTWRADPPPQDQAFAAMRAAVASGCIAFNGGELYGTPERNSLQVLSAYFKKYPEDAEKVVLSIKGGCIPGTLAKPDGSAKNVRRSIDECLKWLGGKNGDGNKFLDLFEVARLDPNVPVEETIGAIAEYVKAGKVGGISLSEVNANTIRKIHAMHPVSAVEVEFSLWSTDILDNGVAKTCGELGIPIVAYSPLGRGFLTGQFQKYEDIPENSMLKHMPRFQPDVFDENIKLLHEVEKIAKQKNATPGQIALGWVIAHSGKNGLGDILPIPGATTESRVKENAAPVKLSDEDLTTISDILKKFPVQGYRYPEHMRGHLEQ</sequence>
<gene>
    <name evidence="3" type="ORF">N0V89_006112</name>
</gene>
<dbReference type="OrthoDB" id="37537at2759"/>